<dbReference type="EMBL" id="CP047491">
    <property type="protein sequence ID" value="QHQ37784.1"/>
    <property type="molecule type" value="Genomic_DNA"/>
</dbReference>
<sequence length="62" mass="7259">MNQNDENRLLRRSEVAKLLGIGESTWSRWVAEGKAPRGIRLSLRAVAWRYSDILKFIEERTD</sequence>
<evidence type="ECO:0000313" key="2">
    <source>
        <dbReference type="Proteomes" id="UP000464675"/>
    </source>
</evidence>
<dbReference type="InterPro" id="IPR010260">
    <property type="entry name" value="AlpA"/>
</dbReference>
<keyword evidence="2" id="KW-1185">Reference proteome</keyword>
<dbReference type="SUPFAM" id="SSF46955">
    <property type="entry name" value="Putative DNA-binding domain"/>
    <property type="match status" value="1"/>
</dbReference>
<name>A0ABX6IW39_9GAMM</name>
<dbReference type="InterPro" id="IPR009061">
    <property type="entry name" value="DNA-bd_dom_put_sf"/>
</dbReference>
<dbReference type="RefSeq" id="WP_161857122.1">
    <property type="nucleotide sequence ID" value="NZ_CP047491.1"/>
</dbReference>
<reference evidence="1 2" key="1">
    <citation type="submission" date="2020-01" db="EMBL/GenBank/DDBJ databases">
        <title>The possibility of degradation of plastic by Microbulbifer hydrolyticus IRE-31.</title>
        <authorList>
            <person name="Liu L."/>
        </authorList>
    </citation>
    <scope>NUCLEOTIDE SEQUENCE [LARGE SCALE GENOMIC DNA]</scope>
    <source>
        <strain evidence="1 2">IRE-31</strain>
    </source>
</reference>
<organism evidence="1 2">
    <name type="scientific">Microbulbifer hydrolyticus</name>
    <dbReference type="NCBI Taxonomy" id="48074"/>
    <lineage>
        <taxon>Bacteria</taxon>
        <taxon>Pseudomonadati</taxon>
        <taxon>Pseudomonadota</taxon>
        <taxon>Gammaproteobacteria</taxon>
        <taxon>Cellvibrionales</taxon>
        <taxon>Microbulbiferaceae</taxon>
        <taxon>Microbulbifer</taxon>
    </lineage>
</organism>
<dbReference type="Pfam" id="PF05930">
    <property type="entry name" value="Phage_AlpA"/>
    <property type="match status" value="1"/>
</dbReference>
<dbReference type="Proteomes" id="UP000464675">
    <property type="component" value="Chromosome"/>
</dbReference>
<protein>
    <submittedName>
        <fullName evidence="1">AlpA family phage regulatory protein</fullName>
    </submittedName>
</protein>
<accession>A0ABX6IW39</accession>
<proteinExistence type="predicted"/>
<evidence type="ECO:0000313" key="1">
    <source>
        <dbReference type="EMBL" id="QHQ37784.1"/>
    </source>
</evidence>
<gene>
    <name evidence="1" type="ORF">GTQ55_01455</name>
</gene>